<evidence type="ECO:0000259" key="1">
    <source>
        <dbReference type="PROSITE" id="PS50994"/>
    </source>
</evidence>
<reference evidence="2" key="1">
    <citation type="submission" date="2020-06" db="EMBL/GenBank/DDBJ databases">
        <authorList>
            <person name="Li T."/>
            <person name="Hu X."/>
            <person name="Zhang T."/>
            <person name="Song X."/>
            <person name="Zhang H."/>
            <person name="Dai N."/>
            <person name="Sheng W."/>
            <person name="Hou X."/>
            <person name="Wei L."/>
        </authorList>
    </citation>
    <scope>NUCLEOTIDE SEQUENCE</scope>
    <source>
        <strain evidence="2">G02</strain>
        <tissue evidence="2">Leaf</tissue>
    </source>
</reference>
<proteinExistence type="predicted"/>
<gene>
    <name evidence="2" type="ORF">Sradi_0478600</name>
</gene>
<comment type="caution">
    <text evidence="2">The sequence shown here is derived from an EMBL/GenBank/DDBJ whole genome shotgun (WGS) entry which is preliminary data.</text>
</comment>
<dbReference type="InterPro" id="IPR012337">
    <property type="entry name" value="RNaseH-like_sf"/>
</dbReference>
<dbReference type="EMBL" id="JACGWJ010000002">
    <property type="protein sequence ID" value="KAL0437707.1"/>
    <property type="molecule type" value="Genomic_DNA"/>
</dbReference>
<dbReference type="InterPro" id="IPR036397">
    <property type="entry name" value="RNaseH_sf"/>
</dbReference>
<dbReference type="Pfam" id="PF00665">
    <property type="entry name" value="rve"/>
    <property type="match status" value="1"/>
</dbReference>
<evidence type="ECO:0000313" key="2">
    <source>
        <dbReference type="EMBL" id="KAL0437707.1"/>
    </source>
</evidence>
<dbReference type="GO" id="GO:0015074">
    <property type="term" value="P:DNA integration"/>
    <property type="evidence" value="ECO:0007669"/>
    <property type="project" value="InterPro"/>
</dbReference>
<reference evidence="2" key="2">
    <citation type="journal article" date="2024" name="Plant">
        <title>Genomic evolution and insights into agronomic trait innovations of Sesamum species.</title>
        <authorList>
            <person name="Miao H."/>
            <person name="Wang L."/>
            <person name="Qu L."/>
            <person name="Liu H."/>
            <person name="Sun Y."/>
            <person name="Le M."/>
            <person name="Wang Q."/>
            <person name="Wei S."/>
            <person name="Zheng Y."/>
            <person name="Lin W."/>
            <person name="Duan Y."/>
            <person name="Cao H."/>
            <person name="Xiong S."/>
            <person name="Wang X."/>
            <person name="Wei L."/>
            <person name="Li C."/>
            <person name="Ma Q."/>
            <person name="Ju M."/>
            <person name="Zhao R."/>
            <person name="Li G."/>
            <person name="Mu C."/>
            <person name="Tian Q."/>
            <person name="Mei H."/>
            <person name="Zhang T."/>
            <person name="Gao T."/>
            <person name="Zhang H."/>
        </authorList>
    </citation>
    <scope>NUCLEOTIDE SEQUENCE</scope>
    <source>
        <strain evidence="2">G02</strain>
    </source>
</reference>
<dbReference type="GO" id="GO:0003676">
    <property type="term" value="F:nucleic acid binding"/>
    <property type="evidence" value="ECO:0007669"/>
    <property type="project" value="InterPro"/>
</dbReference>
<dbReference type="PANTHER" id="PTHR48475">
    <property type="entry name" value="RIBONUCLEASE H"/>
    <property type="match status" value="1"/>
</dbReference>
<organism evidence="2">
    <name type="scientific">Sesamum radiatum</name>
    <name type="common">Black benniseed</name>
    <dbReference type="NCBI Taxonomy" id="300843"/>
    <lineage>
        <taxon>Eukaryota</taxon>
        <taxon>Viridiplantae</taxon>
        <taxon>Streptophyta</taxon>
        <taxon>Embryophyta</taxon>
        <taxon>Tracheophyta</taxon>
        <taxon>Spermatophyta</taxon>
        <taxon>Magnoliopsida</taxon>
        <taxon>eudicotyledons</taxon>
        <taxon>Gunneridae</taxon>
        <taxon>Pentapetalae</taxon>
        <taxon>asterids</taxon>
        <taxon>lamiids</taxon>
        <taxon>Lamiales</taxon>
        <taxon>Pedaliaceae</taxon>
        <taxon>Sesamum</taxon>
    </lineage>
</organism>
<protein>
    <recommendedName>
        <fullName evidence="1">Integrase catalytic domain-containing protein</fullName>
    </recommendedName>
</protein>
<dbReference type="PROSITE" id="PS50994">
    <property type="entry name" value="INTEGRASE"/>
    <property type="match status" value="1"/>
</dbReference>
<dbReference type="InterPro" id="IPR001584">
    <property type="entry name" value="Integrase_cat-core"/>
</dbReference>
<accession>A0AAW2W804</accession>
<dbReference type="AlphaFoldDB" id="A0AAW2W804"/>
<dbReference type="SUPFAM" id="SSF53098">
    <property type="entry name" value="Ribonuclease H-like"/>
    <property type="match status" value="1"/>
</dbReference>
<feature type="domain" description="Integrase catalytic" evidence="1">
    <location>
        <begin position="102"/>
        <end position="261"/>
    </location>
</feature>
<dbReference type="PANTHER" id="PTHR48475:SF2">
    <property type="entry name" value="RIBONUCLEASE H"/>
    <property type="match status" value="1"/>
</dbReference>
<dbReference type="Gene3D" id="3.30.420.10">
    <property type="entry name" value="Ribonuclease H-like superfamily/Ribonuclease H"/>
    <property type="match status" value="1"/>
</dbReference>
<sequence>MALALVVTARRLRPYFLSHPIGVKTNTPLKQTLGKPETSARLVKWAIELREYDISYVPRTTINAQALADFEMAGMSVEDTSQNQMWLLHVDGHLRLKTAVQALSSHHHRWWIDIVGSFPEASSQRKFLLVAIDYFAKWVEAEPLARITEGEVMKLIWNNIVCHFGIPREIISNNGRQFQGRRIQEWCQELHIKQRFTSVAHPQSNGQVEVTNRILMQGIKRKLERVGGNWTEELTSVLWAYMTIPRGSTGESPFSLVYGIEAIIPTELGIPSHRVMNFFEICNKDLLKESLDLIEELREKALIRIQRYKNTMINSYNKRVRAQSF</sequence>
<name>A0AAW2W804_SESRA</name>